<feature type="compositionally biased region" description="Low complexity" evidence="1">
    <location>
        <begin position="179"/>
        <end position="189"/>
    </location>
</feature>
<organism evidence="2">
    <name type="scientific">uncultured Thermomicrobiales bacterium</name>
    <dbReference type="NCBI Taxonomy" id="1645740"/>
    <lineage>
        <taxon>Bacteria</taxon>
        <taxon>Pseudomonadati</taxon>
        <taxon>Thermomicrobiota</taxon>
        <taxon>Thermomicrobia</taxon>
        <taxon>Thermomicrobiales</taxon>
        <taxon>environmental samples</taxon>
    </lineage>
</organism>
<dbReference type="AlphaFoldDB" id="A0A6J4VFG0"/>
<reference evidence="2" key="1">
    <citation type="submission" date="2020-02" db="EMBL/GenBank/DDBJ databases">
        <authorList>
            <person name="Meier V. D."/>
        </authorList>
    </citation>
    <scope>NUCLEOTIDE SEQUENCE</scope>
    <source>
        <strain evidence="2">AVDCRST_MAG87</strain>
    </source>
</reference>
<accession>A0A6J4VFG0</accession>
<name>A0A6J4VFG0_9BACT</name>
<proteinExistence type="predicted"/>
<evidence type="ECO:0000256" key="1">
    <source>
        <dbReference type="SAM" id="MobiDB-lite"/>
    </source>
</evidence>
<feature type="region of interest" description="Disordered" evidence="1">
    <location>
        <begin position="172"/>
        <end position="213"/>
    </location>
</feature>
<feature type="region of interest" description="Disordered" evidence="1">
    <location>
        <begin position="1"/>
        <end position="51"/>
    </location>
</feature>
<gene>
    <name evidence="2" type="ORF">AVDCRST_MAG87-2902</name>
</gene>
<sequence>MTRFIAEPGGKTTNSPGLTVAPSAGTGSVAPPRLTTASPSARTVRVPLSTRSNSGPGCVWSGLEAPGTRVIRSSRIDTGAVGNSSSWYCRRGVTTASGAAAAGVAASGAMGDASGVPRSTLVGVDSCASRAGALNPATMMRIASRTAPYRDGHARLVSIPVELLTMTLLIGDPPPAPKSRSGPAPAAADDPGRDVRYLRSRVRGRPTSGWERS</sequence>
<dbReference type="EMBL" id="CADCWJ010000642">
    <property type="protein sequence ID" value="CAA9576347.1"/>
    <property type="molecule type" value="Genomic_DNA"/>
</dbReference>
<evidence type="ECO:0000313" key="2">
    <source>
        <dbReference type="EMBL" id="CAA9576347.1"/>
    </source>
</evidence>
<protein>
    <submittedName>
        <fullName evidence="2">Uncharacterized protein</fullName>
    </submittedName>
</protein>